<keyword evidence="2" id="KW-0456">Lyase</keyword>
<evidence type="ECO:0000313" key="4">
    <source>
        <dbReference type="EMBL" id="MDO1448229.1"/>
    </source>
</evidence>
<evidence type="ECO:0000256" key="3">
    <source>
        <dbReference type="RuleBase" id="RU003707"/>
    </source>
</evidence>
<evidence type="ECO:0000256" key="1">
    <source>
        <dbReference type="ARBA" id="ARBA00005254"/>
    </source>
</evidence>
<gene>
    <name evidence="4" type="ORF">Q0590_18285</name>
</gene>
<dbReference type="InterPro" id="IPR029045">
    <property type="entry name" value="ClpP/crotonase-like_dom_sf"/>
</dbReference>
<dbReference type="InterPro" id="IPR014748">
    <property type="entry name" value="Enoyl-CoA_hydra_C"/>
</dbReference>
<dbReference type="Proteomes" id="UP001168528">
    <property type="component" value="Unassembled WGS sequence"/>
</dbReference>
<evidence type="ECO:0000313" key="5">
    <source>
        <dbReference type="Proteomes" id="UP001168528"/>
    </source>
</evidence>
<dbReference type="InterPro" id="IPR018376">
    <property type="entry name" value="Enoyl-CoA_hyd/isom_CS"/>
</dbReference>
<dbReference type="Gene3D" id="1.10.12.10">
    <property type="entry name" value="Lyase 2-enoyl-coa Hydratase, Chain A, domain 2"/>
    <property type="match status" value="1"/>
</dbReference>
<dbReference type="Pfam" id="PF00378">
    <property type="entry name" value="ECH_1"/>
    <property type="match status" value="1"/>
</dbReference>
<dbReference type="PANTHER" id="PTHR11941:SF133">
    <property type="entry name" value="1,2-EPOXYPHENYLACETYL-COA ISOMERASE"/>
    <property type="match status" value="1"/>
</dbReference>
<reference evidence="4" key="1">
    <citation type="submission" date="2023-07" db="EMBL/GenBank/DDBJ databases">
        <title>The genome sequence of Rhodocytophaga aerolata KACC 12507.</title>
        <authorList>
            <person name="Zhang X."/>
        </authorList>
    </citation>
    <scope>NUCLEOTIDE SEQUENCE</scope>
    <source>
        <strain evidence="4">KACC 12507</strain>
    </source>
</reference>
<dbReference type="PROSITE" id="PS00166">
    <property type="entry name" value="ENOYL_COA_HYDRATASE"/>
    <property type="match status" value="1"/>
</dbReference>
<dbReference type="SUPFAM" id="SSF52096">
    <property type="entry name" value="ClpP/crotonase"/>
    <property type="match status" value="1"/>
</dbReference>
<sequence length="335" mass="36451">MESERIPFHTQLMHMNKIISQTVGYFLAILAGRLVAVSKKLVTWLNRPETAIHPAKVPATDGRTSPPLAADSIITERNKHTLTIFLNRPQVLNAMDMQMAQALLEQVKKAAEDPAIRVVILTGTGRAFCSGGDLTFALQANPEQPGDSFQALTTILHECIEVIRNMPKPVIAALNGPAAGAGLFLALACDIRLMAENAYMKASNTSYGLTLPASGTYTLPRLVGMGKALEIIMLDKPISAQAAQSLGLVTMVLEDKSIYPGAEAFAQELSLKAVHAIGQVKLLMNDTFDRSLKEQLVAEQQAIVYSANHPEGREGLQAFTQKRTPVYESIPFFRE</sequence>
<protein>
    <submittedName>
        <fullName evidence="4">Enoyl-CoA hydratase/isomerase family protein</fullName>
    </submittedName>
</protein>
<accession>A0ABT8R805</accession>
<proteinExistence type="inferred from homology"/>
<dbReference type="RefSeq" id="WP_302039030.1">
    <property type="nucleotide sequence ID" value="NZ_JAUKPO010000010.1"/>
</dbReference>
<evidence type="ECO:0000256" key="2">
    <source>
        <dbReference type="ARBA" id="ARBA00023239"/>
    </source>
</evidence>
<dbReference type="CDD" id="cd06558">
    <property type="entry name" value="crotonase-like"/>
    <property type="match status" value="1"/>
</dbReference>
<dbReference type="EMBL" id="JAUKPO010000010">
    <property type="protein sequence ID" value="MDO1448229.1"/>
    <property type="molecule type" value="Genomic_DNA"/>
</dbReference>
<organism evidence="4 5">
    <name type="scientific">Rhodocytophaga aerolata</name>
    <dbReference type="NCBI Taxonomy" id="455078"/>
    <lineage>
        <taxon>Bacteria</taxon>
        <taxon>Pseudomonadati</taxon>
        <taxon>Bacteroidota</taxon>
        <taxon>Cytophagia</taxon>
        <taxon>Cytophagales</taxon>
        <taxon>Rhodocytophagaceae</taxon>
        <taxon>Rhodocytophaga</taxon>
    </lineage>
</organism>
<comment type="caution">
    <text evidence="4">The sequence shown here is derived from an EMBL/GenBank/DDBJ whole genome shotgun (WGS) entry which is preliminary data.</text>
</comment>
<keyword evidence="5" id="KW-1185">Reference proteome</keyword>
<dbReference type="Gene3D" id="3.90.226.10">
    <property type="entry name" value="2-enoyl-CoA Hydratase, Chain A, domain 1"/>
    <property type="match status" value="1"/>
</dbReference>
<dbReference type="PANTHER" id="PTHR11941">
    <property type="entry name" value="ENOYL-COA HYDRATASE-RELATED"/>
    <property type="match status" value="1"/>
</dbReference>
<name>A0ABT8R805_9BACT</name>
<dbReference type="InterPro" id="IPR001753">
    <property type="entry name" value="Enoyl-CoA_hydra/iso"/>
</dbReference>
<comment type="similarity">
    <text evidence="1 3">Belongs to the enoyl-CoA hydratase/isomerase family.</text>
</comment>